<reference evidence="2" key="1">
    <citation type="submission" date="2020-07" db="EMBL/GenBank/DDBJ databases">
        <title>Description of Mycobacterium gordonae subsp. intergordonae subsp.nov. and Mycobacterium gordonae subsp. gordonae subsp. nov.</title>
        <authorList>
            <person name="Huang H."/>
        </authorList>
    </citation>
    <scope>NUCLEOTIDE SEQUENCE [LARGE SCALE GENOMIC DNA]</scope>
    <source>
        <strain evidence="2">24T</strain>
    </source>
</reference>
<accession>A0A7D6E062</accession>
<feature type="region of interest" description="Disordered" evidence="1">
    <location>
        <begin position="1"/>
        <end position="20"/>
    </location>
</feature>
<sequence length="114" mass="12270">MVEGDNPGVADRSVAGGAQSTPTRFLLDTNAFIALEPFAGQVEPGLGPAATFMRLAMKQGSRIFVHPATRDELAESVDHVRMKQRIAELAKFEMLDEGCRHRVTPTSTPSAADC</sequence>
<evidence type="ECO:0000313" key="2">
    <source>
        <dbReference type="EMBL" id="QLL08987.1"/>
    </source>
</evidence>
<evidence type="ECO:0000256" key="1">
    <source>
        <dbReference type="SAM" id="MobiDB-lite"/>
    </source>
</evidence>
<dbReference type="EMBL" id="CP059165">
    <property type="protein sequence ID" value="QLL08987.1"/>
    <property type="molecule type" value="Genomic_DNA"/>
</dbReference>
<organism evidence="2 3">
    <name type="scientific">Mycobacterium vicinigordonae</name>
    <dbReference type="NCBI Taxonomy" id="1719132"/>
    <lineage>
        <taxon>Bacteria</taxon>
        <taxon>Bacillati</taxon>
        <taxon>Actinomycetota</taxon>
        <taxon>Actinomycetes</taxon>
        <taxon>Mycobacteriales</taxon>
        <taxon>Mycobacteriaceae</taxon>
        <taxon>Mycobacterium</taxon>
    </lineage>
</organism>
<gene>
    <name evidence="2" type="ORF">H0P51_08890</name>
</gene>
<name>A0A7D6E062_9MYCO</name>
<dbReference type="Proteomes" id="UP000510682">
    <property type="component" value="Chromosome"/>
</dbReference>
<evidence type="ECO:0000313" key="3">
    <source>
        <dbReference type="Proteomes" id="UP000510682"/>
    </source>
</evidence>
<proteinExistence type="predicted"/>
<keyword evidence="3" id="KW-1185">Reference proteome</keyword>
<reference evidence="2" key="2">
    <citation type="submission" date="2020-07" db="EMBL/GenBank/DDBJ databases">
        <authorList>
            <person name="Yu X."/>
        </authorList>
    </citation>
    <scope>NUCLEOTIDE SEQUENCE [LARGE SCALE GENOMIC DNA]</scope>
    <source>
        <strain evidence="2">24T</strain>
    </source>
</reference>
<dbReference type="AlphaFoldDB" id="A0A7D6E062"/>
<protein>
    <submittedName>
        <fullName evidence="2">Uncharacterized protein</fullName>
    </submittedName>
</protein>
<dbReference type="RefSeq" id="WP_180917572.1">
    <property type="nucleotide sequence ID" value="NZ_CP059165.1"/>
</dbReference>
<dbReference type="KEGG" id="mgor:H0P51_08890"/>